<proteinExistence type="predicted"/>
<reference evidence="2" key="1">
    <citation type="submission" date="2020-06" db="EMBL/GenBank/DDBJ databases">
        <title>Lateral gene transfer of anion-conducting channel rhodopsins between green algae and giant viruses.</title>
        <authorList>
            <person name="Rozenberg A."/>
            <person name="Oppermann J."/>
            <person name="Wietek J."/>
            <person name="Fernandez Lahore R.G."/>
            <person name="Sandaa R.-A."/>
            <person name="Bratbak G."/>
            <person name="Hegemann P."/>
            <person name="Beja O."/>
        </authorList>
    </citation>
    <scope>NUCLEOTIDE SEQUENCE</scope>
    <source>
        <strain evidence="2">01B</strain>
    </source>
</reference>
<protein>
    <recommendedName>
        <fullName evidence="3">SAP domain-containing protein</fullName>
    </recommendedName>
</protein>
<gene>
    <name evidence="2" type="ORF">HWQ62_00308</name>
</gene>
<accession>A0A7M3UNZ5</accession>
<organism evidence="2">
    <name type="scientific">Pyramimonas orientalis virus</name>
    <name type="common">PoV01</name>
    <dbReference type="NCBI Taxonomy" id="455367"/>
    <lineage>
        <taxon>Viruses</taxon>
        <taxon>Varidnaviria</taxon>
        <taxon>Bamfordvirae</taxon>
        <taxon>Nucleocytoviricota</taxon>
        <taxon>Megaviricetes</taxon>
        <taxon>Imitervirales</taxon>
        <taxon>Allomimiviridae</taxon>
        <taxon>Heliosvirus</taxon>
        <taxon>Heliosvirus raunefjordenense</taxon>
    </lineage>
</organism>
<evidence type="ECO:0000256" key="1">
    <source>
        <dbReference type="SAM" id="MobiDB-lite"/>
    </source>
</evidence>
<evidence type="ECO:0000313" key="2">
    <source>
        <dbReference type="EMBL" id="QOI90444.1"/>
    </source>
</evidence>
<feature type="region of interest" description="Disordered" evidence="1">
    <location>
        <begin position="1362"/>
        <end position="1387"/>
    </location>
</feature>
<sequence length="1387" mass="161791">MSLATDKTIKHLKNHLNISTLFYKNTLNFNNIEFCFLYLTSSSFRKKDMENQEKSIRKLRNSLGTQIQNLLDTTTTSKNKTLLYNYNPAVHELFLNEKHSLYEEFIFVIEKIVKSYKFVIVENESFYINDSTLKSKDKVIIIYKNSNSFYPVFSTKDKYVFDIDDDTLQLIQAFITKKESVKETYNDEQIQEYVDEQPIEEVVSSNVEAQLETFIVNEDDIIFDDFDDNLTIKYNNKSYLQKFSEDEKVIYIQNLFSSSTSKYDKVSGKTFVSMMNKQTNVPNTLLQMDVKKVANVDKIFEDYMEYIDLFIEFKETFPDKPFYSSIYHQYNTSSNPNATTEEDIVRNSFTSSFDNLNNDDIDAEDCMNTLSRPKLEAIMKAHGIEIKGSKEKLCESLVSYNFLETEIVKRITDNLSIPKLLEVVKTSDIEAEDSEIKTHKRIIELLLKNRIVSFLYPFFTKDELVSIALKHNVYVHDDYEELMNSLIYANVLMLYKGEHQNDFCEIDDHVTAIMVSSNNVTKNHNSHLEMFRALPNDNIHINGFYFNGDKSTKKFETFDVEKYLSLLHNISKFLPLKCTLQYFNGTTHTGTITESIQNNSILKIKTSTNEITYYNLQNIHDNKFFLYTELNDSFEYSKSYLNMNIFFYINNLPFDDIIKFVSLTMDEYLHIFQTKLDSLDNINETLKKFGTTFSDLNHADYESLLPYISNEKTTGDDENVKNATASETTKKSVHKFLSFDENNVSDLKKMFLLHSNNYFQIIHDTYASDYATHTVETLGTETSFQTNNDPITEIEHKDSFENFEDLKSYKQNVNEVTDHNVNIELTLKQKETNTYITNVKTHLATYQTLLDDFNAFYYSKHEKEFIQEQSYSKPSKNLDGFHSQEQSLINSDPNNQYTSIDSEATQGDTISEQNELIHYLSTIVGVPLTNSEMTYITRQTSSIFNPILTKMMKGKKPNAFKKKNDISLWNHYTNIVVYSAFLTLMAQHKYKMNEIFKKCKELFSLHGFPLDDDKEKTFTKYMACVVFSLFGSSNAYFQTEQFLDTQIIAIIRLIFQYNPSIKSIFDNMKILKNDKVPPKESAVNNIKPFYNTESITKQIKNGMSTELTKDYKLHTINNADTNTLLIADPPLQIVCPYEAPVHVDIFGELFESSNTKPIILSKNSYVSVDATMDVVDDVSVYISDFADLLSFDFKEFNDIFIIQKDPRVAHFYYIIKFNHFYINLLQKYDTLFMPYYNIITSNKIPFSTNIVQIVLDIFKSVESTLQQMFRTDNIFTFKNTEMDPEKRELFSLFLKQFKSYISELVVSYNNTKIDVVALKSRAEILREEEKQTKLSKYENLEDDQMFIFMELEKLVGISIDTENTNDSRDDAENEELFQVSEDADIPE</sequence>
<dbReference type="EMBL" id="MT663537">
    <property type="protein sequence ID" value="QOI90444.1"/>
    <property type="molecule type" value="Genomic_DNA"/>
</dbReference>
<name>A0A7M3UNZ5_POV01</name>
<evidence type="ECO:0008006" key="3">
    <source>
        <dbReference type="Google" id="ProtNLM"/>
    </source>
</evidence>
<feature type="compositionally biased region" description="Acidic residues" evidence="1">
    <location>
        <begin position="1371"/>
        <end position="1387"/>
    </location>
</feature>
<organismHost>
    <name type="scientific">Pyramimonas plurioculata</name>
    <dbReference type="NCBI Taxonomy" id="36893"/>
</organismHost>